<proteinExistence type="predicted"/>
<gene>
    <name evidence="2" type="ORF">L8U58_04750</name>
</gene>
<dbReference type="EMBL" id="JAKMUV010000003">
    <property type="protein sequence ID" value="MCZ9304847.1"/>
    <property type="molecule type" value="Genomic_DNA"/>
</dbReference>
<evidence type="ECO:0000313" key="2">
    <source>
        <dbReference type="EMBL" id="MCZ9304847.1"/>
    </source>
</evidence>
<protein>
    <submittedName>
        <fullName evidence="2">Uncharacterized protein</fullName>
    </submittedName>
</protein>
<dbReference type="RefSeq" id="WP_034971150.1">
    <property type="nucleotide sequence ID" value="NZ_JAKMUV010000003.1"/>
</dbReference>
<accession>A0A9X3M6J1</accession>
<comment type="caution">
    <text evidence="2">The sequence shown here is derived from an EMBL/GenBank/DDBJ whole genome shotgun (WGS) entry which is preliminary data.</text>
</comment>
<keyword evidence="1" id="KW-0812">Transmembrane</keyword>
<feature type="transmembrane region" description="Helical" evidence="1">
    <location>
        <begin position="16"/>
        <end position="34"/>
    </location>
</feature>
<organism evidence="2 3">
    <name type="scientific">Corynebacterium macclintockiae</name>
    <dbReference type="NCBI Taxonomy" id="2913501"/>
    <lineage>
        <taxon>Bacteria</taxon>
        <taxon>Bacillati</taxon>
        <taxon>Actinomycetota</taxon>
        <taxon>Actinomycetes</taxon>
        <taxon>Mycobacteriales</taxon>
        <taxon>Corynebacteriaceae</taxon>
        <taxon>Corynebacterium</taxon>
    </lineage>
</organism>
<feature type="transmembrane region" description="Helical" evidence="1">
    <location>
        <begin position="104"/>
        <end position="122"/>
    </location>
</feature>
<evidence type="ECO:0000313" key="3">
    <source>
        <dbReference type="Proteomes" id="UP001146505"/>
    </source>
</evidence>
<keyword evidence="1" id="KW-1133">Transmembrane helix</keyword>
<dbReference type="GeneID" id="301812846"/>
<keyword evidence="3" id="KW-1185">Reference proteome</keyword>
<feature type="transmembrane region" description="Helical" evidence="1">
    <location>
        <begin position="79"/>
        <end position="98"/>
    </location>
</feature>
<reference evidence="2" key="1">
    <citation type="submission" date="2022-02" db="EMBL/GenBank/DDBJ databases">
        <title>Corynebacterium sp. from urogenital microbiome.</title>
        <authorList>
            <person name="Cappelli E.A."/>
            <person name="Ribeiro T.G."/>
            <person name="Peixe L."/>
        </authorList>
    </citation>
    <scope>NUCLEOTIDE SEQUENCE</scope>
    <source>
        <strain evidence="2">C9Ua_112</strain>
    </source>
</reference>
<feature type="transmembrane region" description="Helical" evidence="1">
    <location>
        <begin position="40"/>
        <end position="58"/>
    </location>
</feature>
<evidence type="ECO:0000256" key="1">
    <source>
        <dbReference type="SAM" id="Phobius"/>
    </source>
</evidence>
<dbReference type="AlphaFoldDB" id="A0A9X3M6J1"/>
<dbReference type="Proteomes" id="UP001146505">
    <property type="component" value="Unassembled WGS sequence"/>
</dbReference>
<keyword evidence="1" id="KW-0472">Membrane</keyword>
<name>A0A9X3M6J1_9CORY</name>
<sequence>MSQETRNEPVITPPTAVRAIASVLFGLAVGIMAAPLAPGFQVIVLVTTVGAALLLTFSHPYRRKVREEVEKRDERYRTSAAQVAPLFPLWIALMTIPLLSTRSWLLVAIAWVIAGAYTWLIYPHIDGTAHIKPIGTAKRNKKK</sequence>